<reference evidence="2 3" key="1">
    <citation type="submission" date="2021-06" db="EMBL/GenBank/DDBJ databases">
        <authorList>
            <person name="Sun Q."/>
            <person name="Li D."/>
        </authorList>
    </citation>
    <scope>NUCLEOTIDE SEQUENCE [LARGE SCALE GENOMIC DNA]</scope>
    <source>
        <strain evidence="2 3">MSJ-5</strain>
    </source>
</reference>
<comment type="caution">
    <text evidence="2">The sequence shown here is derived from an EMBL/GenBank/DDBJ whole genome shotgun (WGS) entry which is preliminary data.</text>
</comment>
<sequence>MIKLIQTYIMTNLIDIICTTIVISIGLLLYKRGKEDFLRKLVLAFVTEAEKQLGSGTGELKYAMVVERIYEVIPSILKLLYSEKQIDEMIEDAVEYLKRYLASGKNLLGYDKEVLG</sequence>
<dbReference type="RefSeq" id="WP_216416908.1">
    <property type="nucleotide sequence ID" value="NZ_JAHLQK010000003.1"/>
</dbReference>
<protein>
    <recommendedName>
        <fullName evidence="4">Phage holin, LL-H family</fullName>
    </recommendedName>
</protein>
<name>A0ABS6G2R8_9FIRM</name>
<keyword evidence="1" id="KW-0472">Membrane</keyword>
<evidence type="ECO:0000313" key="2">
    <source>
        <dbReference type="EMBL" id="MBU5676767.1"/>
    </source>
</evidence>
<feature type="transmembrane region" description="Helical" evidence="1">
    <location>
        <begin position="6"/>
        <end position="30"/>
    </location>
</feature>
<evidence type="ECO:0000313" key="3">
    <source>
        <dbReference type="Proteomes" id="UP000779508"/>
    </source>
</evidence>
<organism evidence="2 3">
    <name type="scientific">Alkaliphilus flagellatus</name>
    <dbReference type="NCBI Taxonomy" id="2841507"/>
    <lineage>
        <taxon>Bacteria</taxon>
        <taxon>Bacillati</taxon>
        <taxon>Bacillota</taxon>
        <taxon>Clostridia</taxon>
        <taxon>Peptostreptococcales</taxon>
        <taxon>Natronincolaceae</taxon>
        <taxon>Alkaliphilus</taxon>
    </lineage>
</organism>
<keyword evidence="1" id="KW-0812">Transmembrane</keyword>
<accession>A0ABS6G2R8</accession>
<proteinExistence type="predicted"/>
<dbReference type="EMBL" id="JAHLQK010000003">
    <property type="protein sequence ID" value="MBU5676767.1"/>
    <property type="molecule type" value="Genomic_DNA"/>
</dbReference>
<evidence type="ECO:0008006" key="4">
    <source>
        <dbReference type="Google" id="ProtNLM"/>
    </source>
</evidence>
<gene>
    <name evidence="2" type="ORF">KQI88_10080</name>
</gene>
<keyword evidence="3" id="KW-1185">Reference proteome</keyword>
<evidence type="ECO:0000256" key="1">
    <source>
        <dbReference type="SAM" id="Phobius"/>
    </source>
</evidence>
<dbReference type="Proteomes" id="UP000779508">
    <property type="component" value="Unassembled WGS sequence"/>
</dbReference>
<keyword evidence="1" id="KW-1133">Transmembrane helix</keyword>